<evidence type="ECO:0000256" key="3">
    <source>
        <dbReference type="ARBA" id="ARBA00023125"/>
    </source>
</evidence>
<keyword evidence="2" id="KW-0805">Transcription regulation</keyword>
<dbReference type="InterPro" id="IPR009061">
    <property type="entry name" value="DNA-bd_dom_put_sf"/>
</dbReference>
<reference evidence="6 7" key="1">
    <citation type="submission" date="2015-07" db="EMBL/GenBank/DDBJ databases">
        <title>Genome sequencing of Kibdelosporangium phytohabitans.</title>
        <authorList>
            <person name="Qin S."/>
            <person name="Xing K."/>
        </authorList>
    </citation>
    <scope>NUCLEOTIDE SEQUENCE [LARGE SCALE GENOMIC DNA]</scope>
    <source>
        <strain evidence="6 7">KLBMP1111</strain>
    </source>
</reference>
<dbReference type="Pfam" id="PF13411">
    <property type="entry name" value="MerR_1"/>
    <property type="match status" value="1"/>
</dbReference>
<keyword evidence="4" id="KW-0804">Transcription</keyword>
<dbReference type="AlphaFoldDB" id="A0A0N9IAU7"/>
<dbReference type="KEGG" id="kphy:AOZ06_38125"/>
<dbReference type="InterPro" id="IPR000551">
    <property type="entry name" value="MerR-type_HTH_dom"/>
</dbReference>
<dbReference type="PANTHER" id="PTHR30204">
    <property type="entry name" value="REDOX-CYCLING DRUG-SENSING TRANSCRIPTIONAL ACTIVATOR SOXR"/>
    <property type="match status" value="1"/>
</dbReference>
<dbReference type="InterPro" id="IPR047057">
    <property type="entry name" value="MerR_fam"/>
</dbReference>
<protein>
    <submittedName>
        <fullName evidence="6">MerR family transcriptional regulator</fullName>
    </submittedName>
</protein>
<evidence type="ECO:0000256" key="1">
    <source>
        <dbReference type="ARBA" id="ARBA00022491"/>
    </source>
</evidence>
<feature type="domain" description="HTH merR-type" evidence="5">
    <location>
        <begin position="7"/>
        <end position="72"/>
    </location>
</feature>
<dbReference type="PANTHER" id="PTHR30204:SF69">
    <property type="entry name" value="MERR-FAMILY TRANSCRIPTIONAL REGULATOR"/>
    <property type="match status" value="1"/>
</dbReference>
<keyword evidence="3" id="KW-0238">DNA-binding</keyword>
<dbReference type="RefSeq" id="WP_054293809.1">
    <property type="nucleotide sequence ID" value="NZ_CP012752.1"/>
</dbReference>
<dbReference type="SUPFAM" id="SSF46955">
    <property type="entry name" value="Putative DNA-binding domain"/>
    <property type="match status" value="1"/>
</dbReference>
<accession>A0A0N9IAU7</accession>
<dbReference type="OrthoDB" id="9802039at2"/>
<dbReference type="Gene3D" id="1.10.1660.10">
    <property type="match status" value="1"/>
</dbReference>
<dbReference type="GO" id="GO:0003700">
    <property type="term" value="F:DNA-binding transcription factor activity"/>
    <property type="evidence" value="ECO:0007669"/>
    <property type="project" value="InterPro"/>
</dbReference>
<gene>
    <name evidence="6" type="ORF">AOZ06_38125</name>
</gene>
<keyword evidence="7" id="KW-1185">Reference proteome</keyword>
<name>A0A0N9IAU7_9PSEU</name>
<dbReference type="PROSITE" id="PS50937">
    <property type="entry name" value="HTH_MERR_2"/>
    <property type="match status" value="1"/>
</dbReference>
<dbReference type="STRING" id="860235.AOZ06_38125"/>
<evidence type="ECO:0000256" key="2">
    <source>
        <dbReference type="ARBA" id="ARBA00023015"/>
    </source>
</evidence>
<evidence type="ECO:0000259" key="5">
    <source>
        <dbReference type="PROSITE" id="PS50937"/>
    </source>
</evidence>
<dbReference type="SMART" id="SM00422">
    <property type="entry name" value="HTH_MERR"/>
    <property type="match status" value="1"/>
</dbReference>
<keyword evidence="1" id="KW-0678">Repressor</keyword>
<evidence type="ECO:0000313" key="7">
    <source>
        <dbReference type="Proteomes" id="UP000063699"/>
    </source>
</evidence>
<dbReference type="GO" id="GO:0003677">
    <property type="term" value="F:DNA binding"/>
    <property type="evidence" value="ECO:0007669"/>
    <property type="project" value="UniProtKB-KW"/>
</dbReference>
<evidence type="ECO:0000256" key="4">
    <source>
        <dbReference type="ARBA" id="ARBA00023163"/>
    </source>
</evidence>
<sequence>MDAFTPIRVVAEHFAIPISTLHYWERRGLLSPHRRSGRRCYDTDQVYRIALIQLWRETGLMSIDEISAILTGQSTKDEWRTAVRDRVGAIEARIAKLGTAVTYLTHLLACPHGPDLEECPQFRARTPIPRDGRSHDGV</sequence>
<proteinExistence type="predicted"/>
<dbReference type="EMBL" id="CP012752">
    <property type="protein sequence ID" value="ALG11913.1"/>
    <property type="molecule type" value="Genomic_DNA"/>
</dbReference>
<dbReference type="Proteomes" id="UP000063699">
    <property type="component" value="Chromosome"/>
</dbReference>
<evidence type="ECO:0000313" key="6">
    <source>
        <dbReference type="EMBL" id="ALG11913.1"/>
    </source>
</evidence>
<organism evidence="6 7">
    <name type="scientific">Kibdelosporangium phytohabitans</name>
    <dbReference type="NCBI Taxonomy" id="860235"/>
    <lineage>
        <taxon>Bacteria</taxon>
        <taxon>Bacillati</taxon>
        <taxon>Actinomycetota</taxon>
        <taxon>Actinomycetes</taxon>
        <taxon>Pseudonocardiales</taxon>
        <taxon>Pseudonocardiaceae</taxon>
        <taxon>Kibdelosporangium</taxon>
    </lineage>
</organism>